<keyword evidence="4" id="KW-0949">S-adenosyl-L-methionine</keyword>
<dbReference type="EMBL" id="MEZY01000037">
    <property type="protein sequence ID" value="OGD63247.1"/>
    <property type="molecule type" value="Genomic_DNA"/>
</dbReference>
<evidence type="ECO:0000259" key="7">
    <source>
        <dbReference type="Pfam" id="PF02384"/>
    </source>
</evidence>
<sequence>MNFLSKNERRTENFVREHFRVYKEQLIIEEQISDNPKIKKLLLTASKSGIGRGCPEFIIQYKSNPDFIIIVECKADVTKHESANRDICRDYSVDGALLYSSYLSRDFDVLSIAVSGERLENLKISHFLQLKGEKKAIKKFANKLLAPVDYLEGYLKSPEKFRQDYDKLLSFSKELNEKLHSQKILESDRGLLISCILIALENTAFSKSYKDFTKPDDLARQLVDTVEMEFKNSGIQEQKLRIIRGRFSFIKTDTSLSTKDGVLRDIITDIKDNVNTFIKTHEYFDVLGQLYIEFLRYANSDKGLGIVLTPPHITEFMAELAEINKDSVVYDSCAGTGGFLVSAMNLMIKDTKDDRERINSIKQNQLVGVEYQAHIFALACSNMFIHQDGKTNILNGSCFDTEIINKIKEFSPTVGLLNPPYKSDKKTDTEELEFVLANLECIEQGGKCVAIVPLQTAIAQKGKILELKRKLLENHTLEAVLSMPNELFFNSKVGVISCVMVFTAKRPHPASKKTFFGYFKDDGFVIKKIKGRVDSLGKWRNIKRTWLEAFINREEIAGLSINRCVSAADEWCAEAYMETDYSVITDKDFENEIKKYVAYKVQNL</sequence>
<dbReference type="Gene3D" id="3.40.50.150">
    <property type="entry name" value="Vaccinia Virus protein VP39"/>
    <property type="match status" value="1"/>
</dbReference>
<evidence type="ECO:0000313" key="9">
    <source>
        <dbReference type="Proteomes" id="UP000178583"/>
    </source>
</evidence>
<dbReference type="EC" id="2.1.1.72" evidence="1"/>
<dbReference type="InterPro" id="IPR003356">
    <property type="entry name" value="DNA_methylase_A-5"/>
</dbReference>
<dbReference type="STRING" id="1797472.A2215_04635"/>
<proteinExistence type="predicted"/>
<protein>
    <recommendedName>
        <fullName evidence="1">site-specific DNA-methyltransferase (adenine-specific)</fullName>
        <ecNumber evidence="1">2.1.1.72</ecNumber>
    </recommendedName>
</protein>
<dbReference type="Pfam" id="PF02384">
    <property type="entry name" value="N6_Mtase"/>
    <property type="match status" value="1"/>
</dbReference>
<dbReference type="SUPFAM" id="SSF53335">
    <property type="entry name" value="S-adenosyl-L-methionine-dependent methyltransferases"/>
    <property type="match status" value="1"/>
</dbReference>
<comment type="catalytic activity">
    <reaction evidence="6">
        <text>a 2'-deoxyadenosine in DNA + S-adenosyl-L-methionine = an N(6)-methyl-2'-deoxyadenosine in DNA + S-adenosyl-L-homocysteine + H(+)</text>
        <dbReference type="Rhea" id="RHEA:15197"/>
        <dbReference type="Rhea" id="RHEA-COMP:12418"/>
        <dbReference type="Rhea" id="RHEA-COMP:12419"/>
        <dbReference type="ChEBI" id="CHEBI:15378"/>
        <dbReference type="ChEBI" id="CHEBI:57856"/>
        <dbReference type="ChEBI" id="CHEBI:59789"/>
        <dbReference type="ChEBI" id="CHEBI:90615"/>
        <dbReference type="ChEBI" id="CHEBI:90616"/>
        <dbReference type="EC" id="2.1.1.72"/>
    </reaction>
</comment>
<evidence type="ECO:0000256" key="2">
    <source>
        <dbReference type="ARBA" id="ARBA00022603"/>
    </source>
</evidence>
<accession>A0A1F5E761</accession>
<evidence type="ECO:0000256" key="6">
    <source>
        <dbReference type="ARBA" id="ARBA00047942"/>
    </source>
</evidence>
<evidence type="ECO:0000256" key="3">
    <source>
        <dbReference type="ARBA" id="ARBA00022679"/>
    </source>
</evidence>
<comment type="caution">
    <text evidence="8">The sequence shown here is derived from an EMBL/GenBank/DDBJ whole genome shotgun (WGS) entry which is preliminary data.</text>
</comment>
<evidence type="ECO:0000256" key="4">
    <source>
        <dbReference type="ARBA" id="ARBA00022691"/>
    </source>
</evidence>
<keyword evidence="3 8" id="KW-0808">Transferase</keyword>
<dbReference type="GO" id="GO:0009007">
    <property type="term" value="F:site-specific DNA-methyltransferase (adenine-specific) activity"/>
    <property type="evidence" value="ECO:0007669"/>
    <property type="project" value="UniProtKB-EC"/>
</dbReference>
<dbReference type="GO" id="GO:0009307">
    <property type="term" value="P:DNA restriction-modification system"/>
    <property type="evidence" value="ECO:0007669"/>
    <property type="project" value="UniProtKB-KW"/>
</dbReference>
<dbReference type="PRINTS" id="PR00507">
    <property type="entry name" value="N12N6MTFRASE"/>
</dbReference>
<dbReference type="InterPro" id="IPR051537">
    <property type="entry name" value="DNA_Adenine_Mtase"/>
</dbReference>
<dbReference type="Proteomes" id="UP000178583">
    <property type="component" value="Unassembled WGS sequence"/>
</dbReference>
<evidence type="ECO:0000313" key="8">
    <source>
        <dbReference type="EMBL" id="OGD63247.1"/>
    </source>
</evidence>
<evidence type="ECO:0000256" key="1">
    <source>
        <dbReference type="ARBA" id="ARBA00011900"/>
    </source>
</evidence>
<keyword evidence="2 8" id="KW-0489">Methyltransferase</keyword>
<dbReference type="GO" id="GO:0008170">
    <property type="term" value="F:N-methyltransferase activity"/>
    <property type="evidence" value="ECO:0007669"/>
    <property type="project" value="InterPro"/>
</dbReference>
<dbReference type="PANTHER" id="PTHR42933">
    <property type="entry name" value="SLR6095 PROTEIN"/>
    <property type="match status" value="1"/>
</dbReference>
<dbReference type="PANTHER" id="PTHR42933:SF1">
    <property type="entry name" value="SITE-SPECIFIC DNA-METHYLTRANSFERASE (ADENINE-SPECIFIC)"/>
    <property type="match status" value="1"/>
</dbReference>
<reference evidence="8 9" key="1">
    <citation type="journal article" date="2016" name="Nat. Commun.">
        <title>Thousands of microbial genomes shed light on interconnected biogeochemical processes in an aquifer system.</title>
        <authorList>
            <person name="Anantharaman K."/>
            <person name="Brown C.T."/>
            <person name="Hug L.A."/>
            <person name="Sharon I."/>
            <person name="Castelle C.J."/>
            <person name="Probst A.J."/>
            <person name="Thomas B.C."/>
            <person name="Singh A."/>
            <person name="Wilkins M.J."/>
            <person name="Karaoz U."/>
            <person name="Brodie E.L."/>
            <person name="Williams K.H."/>
            <person name="Hubbard S.S."/>
            <person name="Banfield J.F."/>
        </authorList>
    </citation>
    <scope>NUCLEOTIDE SEQUENCE [LARGE SCALE GENOMIC DNA]</scope>
</reference>
<keyword evidence="5" id="KW-0680">Restriction system</keyword>
<name>A0A1F5E761_9BACT</name>
<dbReference type="GO" id="GO:0003677">
    <property type="term" value="F:DNA binding"/>
    <property type="evidence" value="ECO:0007669"/>
    <property type="project" value="InterPro"/>
</dbReference>
<dbReference type="AlphaFoldDB" id="A0A1F5E761"/>
<evidence type="ECO:0000256" key="5">
    <source>
        <dbReference type="ARBA" id="ARBA00022747"/>
    </source>
</evidence>
<dbReference type="InterPro" id="IPR029063">
    <property type="entry name" value="SAM-dependent_MTases_sf"/>
</dbReference>
<feature type="domain" description="DNA methylase adenine-specific" evidence="7">
    <location>
        <begin position="285"/>
        <end position="600"/>
    </location>
</feature>
<dbReference type="GO" id="GO:0032259">
    <property type="term" value="P:methylation"/>
    <property type="evidence" value="ECO:0007669"/>
    <property type="project" value="UniProtKB-KW"/>
</dbReference>
<gene>
    <name evidence="8" type="ORF">A2215_04635</name>
</gene>
<organism evidence="8 9">
    <name type="scientific">Candidatus Berkelbacteria bacterium RIFOXYA2_FULL_43_10</name>
    <dbReference type="NCBI Taxonomy" id="1797472"/>
    <lineage>
        <taxon>Bacteria</taxon>
        <taxon>Candidatus Berkelbacteria</taxon>
    </lineage>
</organism>